<comment type="caution">
    <text evidence="2">The sequence shown here is derived from an EMBL/GenBank/DDBJ whole genome shotgun (WGS) entry which is preliminary data.</text>
</comment>
<evidence type="ECO:0000259" key="1">
    <source>
        <dbReference type="Pfam" id="PF01423"/>
    </source>
</evidence>
<keyword evidence="3" id="KW-1185">Reference proteome</keyword>
<dbReference type="InterPro" id="IPR010920">
    <property type="entry name" value="LSM_dom_sf"/>
</dbReference>
<feature type="non-terminal residue" evidence="2">
    <location>
        <position position="116"/>
    </location>
</feature>
<dbReference type="Proteomes" id="UP000747542">
    <property type="component" value="Unassembled WGS sequence"/>
</dbReference>
<dbReference type="AlphaFoldDB" id="A0A8J5NCM9"/>
<feature type="domain" description="Sm" evidence="1">
    <location>
        <begin position="71"/>
        <end position="101"/>
    </location>
</feature>
<protein>
    <submittedName>
        <fullName evidence="2">Small nuclear ribonucleoprotein F-like</fullName>
    </submittedName>
</protein>
<dbReference type="Gene3D" id="2.30.30.100">
    <property type="match status" value="1"/>
</dbReference>
<evidence type="ECO:0000313" key="2">
    <source>
        <dbReference type="EMBL" id="KAG7176919.1"/>
    </source>
</evidence>
<reference evidence="2" key="1">
    <citation type="journal article" date="2021" name="Sci. Adv.">
        <title>The American lobster genome reveals insights on longevity, neural, and immune adaptations.</title>
        <authorList>
            <person name="Polinski J.M."/>
            <person name="Zimin A.V."/>
            <person name="Clark K.F."/>
            <person name="Kohn A.B."/>
            <person name="Sadowski N."/>
            <person name="Timp W."/>
            <person name="Ptitsyn A."/>
            <person name="Khanna P."/>
            <person name="Romanova D.Y."/>
            <person name="Williams P."/>
            <person name="Greenwood S.J."/>
            <person name="Moroz L.L."/>
            <person name="Walt D.R."/>
            <person name="Bodnar A.G."/>
        </authorList>
    </citation>
    <scope>NUCLEOTIDE SEQUENCE</scope>
    <source>
        <strain evidence="2">GMGI-L3</strain>
    </source>
</reference>
<name>A0A8J5NCM9_HOMAM</name>
<dbReference type="Pfam" id="PF01423">
    <property type="entry name" value="LSM"/>
    <property type="match status" value="1"/>
</dbReference>
<gene>
    <name evidence="2" type="primary">SmF-L</name>
    <name evidence="2" type="ORF">Hamer_G000124</name>
</gene>
<accession>A0A8J5NCM9</accession>
<organism evidence="2 3">
    <name type="scientific">Homarus americanus</name>
    <name type="common">American lobster</name>
    <dbReference type="NCBI Taxonomy" id="6706"/>
    <lineage>
        <taxon>Eukaryota</taxon>
        <taxon>Metazoa</taxon>
        <taxon>Ecdysozoa</taxon>
        <taxon>Arthropoda</taxon>
        <taxon>Crustacea</taxon>
        <taxon>Multicrustacea</taxon>
        <taxon>Malacostraca</taxon>
        <taxon>Eumalacostraca</taxon>
        <taxon>Eucarida</taxon>
        <taxon>Decapoda</taxon>
        <taxon>Pleocyemata</taxon>
        <taxon>Astacidea</taxon>
        <taxon>Nephropoidea</taxon>
        <taxon>Nephropidae</taxon>
        <taxon>Homarus</taxon>
    </lineage>
</organism>
<dbReference type="EMBL" id="JAHLQT010002534">
    <property type="protein sequence ID" value="KAG7176919.1"/>
    <property type="molecule type" value="Genomic_DNA"/>
</dbReference>
<dbReference type="GO" id="GO:1990904">
    <property type="term" value="C:ribonucleoprotein complex"/>
    <property type="evidence" value="ECO:0007669"/>
    <property type="project" value="UniProtKB-KW"/>
</dbReference>
<dbReference type="InterPro" id="IPR001163">
    <property type="entry name" value="Sm_dom_euk/arc"/>
</dbReference>
<dbReference type="PANTHER" id="PTHR45913:SF22">
    <property type="entry name" value="SCAN BOX DOMAIN-CONTAINING PROTEIN"/>
    <property type="match status" value="1"/>
</dbReference>
<dbReference type="PANTHER" id="PTHR45913">
    <property type="entry name" value="EPM2A-INTERACTING PROTEIN 1"/>
    <property type="match status" value="1"/>
</dbReference>
<sequence length="116" mass="12633">MEQLIQEIKSSPTDMFAIQLDETMDVSSCAQLLLLANGITWENCCGVCSDGAPAMLGLKSGLQKHADENFLQLANTEEYIDGQSTGSLGEVLIRCNNVLYIRGVDDDDEEGGQMKE</sequence>
<dbReference type="SUPFAM" id="SSF50182">
    <property type="entry name" value="Sm-like ribonucleoproteins"/>
    <property type="match status" value="1"/>
</dbReference>
<evidence type="ECO:0000313" key="3">
    <source>
        <dbReference type="Proteomes" id="UP000747542"/>
    </source>
</evidence>
<proteinExistence type="predicted"/>
<keyword evidence="2" id="KW-0687">Ribonucleoprotein</keyword>